<name>A0A2T7U8J4_9BURK</name>
<organism evidence="4 5">
    <name type="scientific">Limnohabitans planktonicus II-D5</name>
    <dbReference type="NCBI Taxonomy" id="1293045"/>
    <lineage>
        <taxon>Bacteria</taxon>
        <taxon>Pseudomonadati</taxon>
        <taxon>Pseudomonadota</taxon>
        <taxon>Betaproteobacteria</taxon>
        <taxon>Burkholderiales</taxon>
        <taxon>Comamonadaceae</taxon>
        <taxon>Limnohabitans</taxon>
    </lineage>
</organism>
<dbReference type="InterPro" id="IPR013118">
    <property type="entry name" value="Mannitol_DH_C"/>
</dbReference>
<gene>
    <name evidence="4" type="ORF">H663_019375</name>
</gene>
<evidence type="ECO:0000259" key="3">
    <source>
        <dbReference type="Pfam" id="PF08125"/>
    </source>
</evidence>
<dbReference type="InterPro" id="IPR000669">
    <property type="entry name" value="Mannitol_DH"/>
</dbReference>
<dbReference type="GO" id="GO:0016616">
    <property type="term" value="F:oxidoreductase activity, acting on the CH-OH group of donors, NAD or NADP as acceptor"/>
    <property type="evidence" value="ECO:0007669"/>
    <property type="project" value="TreeGrafter"/>
</dbReference>
<accession>A0A2T7U8J4</accession>
<keyword evidence="1" id="KW-0560">Oxidoreductase</keyword>
<feature type="domain" description="Mannitol dehydrogenase N-terminal" evidence="2">
    <location>
        <begin position="28"/>
        <end position="242"/>
    </location>
</feature>
<protein>
    <submittedName>
        <fullName evidence="4">Mannitol dehydrogenase</fullName>
    </submittedName>
</protein>
<comment type="caution">
    <text evidence="4">The sequence shown here is derived from an EMBL/GenBank/DDBJ whole genome shotgun (WGS) entry which is preliminary data.</text>
</comment>
<dbReference type="PANTHER" id="PTHR43362:SF1">
    <property type="entry name" value="MANNITOL DEHYDROGENASE 2-RELATED"/>
    <property type="match status" value="1"/>
</dbReference>
<dbReference type="SUPFAM" id="SSF48179">
    <property type="entry name" value="6-phosphogluconate dehydrogenase C-terminal domain-like"/>
    <property type="match status" value="1"/>
</dbReference>
<dbReference type="PANTHER" id="PTHR43362">
    <property type="entry name" value="MANNITOL DEHYDROGENASE DSF1-RELATED"/>
    <property type="match status" value="1"/>
</dbReference>
<evidence type="ECO:0000256" key="1">
    <source>
        <dbReference type="ARBA" id="ARBA00023002"/>
    </source>
</evidence>
<dbReference type="InterPro" id="IPR013328">
    <property type="entry name" value="6PGD_dom2"/>
</dbReference>
<dbReference type="InterPro" id="IPR036291">
    <property type="entry name" value="NAD(P)-bd_dom_sf"/>
</dbReference>
<dbReference type="AlphaFoldDB" id="A0A2T7U8J4"/>
<evidence type="ECO:0000313" key="4">
    <source>
        <dbReference type="EMBL" id="PVE41006.1"/>
    </source>
</evidence>
<dbReference type="InterPro" id="IPR008927">
    <property type="entry name" value="6-PGluconate_DH-like_C_sf"/>
</dbReference>
<dbReference type="STRING" id="1293045.H663_00320"/>
<dbReference type="Pfam" id="PF08125">
    <property type="entry name" value="Mannitol_dh_C"/>
    <property type="match status" value="1"/>
</dbReference>
<evidence type="ECO:0000259" key="2">
    <source>
        <dbReference type="Pfam" id="PF01232"/>
    </source>
</evidence>
<dbReference type="Gene3D" id="3.40.50.720">
    <property type="entry name" value="NAD(P)-binding Rossmann-like Domain"/>
    <property type="match status" value="2"/>
</dbReference>
<dbReference type="RefSeq" id="WP_053168701.1">
    <property type="nucleotide sequence ID" value="NZ_LFYT02000045.1"/>
</dbReference>
<dbReference type="PRINTS" id="PR00084">
    <property type="entry name" value="MTLDHDRGNASE"/>
</dbReference>
<dbReference type="InterPro" id="IPR050988">
    <property type="entry name" value="Mannitol_DH/Oxidoreductase"/>
</dbReference>
<sequence>MPLSALSLSSLPSNVKVPSYDRTAHAPGVVHLGLGAFHRAHQAMVFDQLLTGGDTRWGIHGVGMTRPDLVNQLRAQDGLYAVRVAYGMGVKWQVPGALWRTSVATTERDDVVQAIAAHSTRWVTLTLTEKGYTPALGQLLLEGLRLRQQSGLTGITVASCDNLQGNGHKLQALVKANATAQDGELLRWLDTQCAFPCSMVDRIVPAATPEVMAAAQEALGVQDPCALSTEGFWEWVIEDHFADPQDAALLQSAGVRVTGDVHSYEEAKLRMLNGSHSAMALMGAITGRPFIASCISEAHIRTFVHQLMSQEVAPHLSRSDWAEYRDALIARFGNPYLKHSVHQIATDSSQKIPQRWPPSVLGQIAQDASFEHHALAAAVFVRYSLGVDEQGQAYTLNDPQAGSLMALGAAQRTEPAACVRALLAREDLWGSVLSQHPAWIARVTHWHQQVLQHGVDAAVQQLLSTAA</sequence>
<feature type="domain" description="Mannitol dehydrogenase C-terminal" evidence="3">
    <location>
        <begin position="260"/>
        <end position="450"/>
    </location>
</feature>
<dbReference type="EMBL" id="LFYT02000045">
    <property type="protein sequence ID" value="PVE41006.1"/>
    <property type="molecule type" value="Genomic_DNA"/>
</dbReference>
<dbReference type="Pfam" id="PF01232">
    <property type="entry name" value="Mannitol_dh"/>
    <property type="match status" value="1"/>
</dbReference>
<dbReference type="OrthoDB" id="271711at2"/>
<evidence type="ECO:0000313" key="5">
    <source>
        <dbReference type="Proteomes" id="UP000037507"/>
    </source>
</evidence>
<dbReference type="Proteomes" id="UP000037507">
    <property type="component" value="Unassembled WGS sequence"/>
</dbReference>
<reference evidence="4" key="1">
    <citation type="submission" date="2017-04" db="EMBL/GenBank/DDBJ databases">
        <title>Unexpected and diverse lifestyles within the genus Limnohabitans.</title>
        <authorList>
            <person name="Kasalicky V."/>
            <person name="Mehrshad M."/>
            <person name="Andrei S.-A."/>
            <person name="Salcher M."/>
            <person name="Kratochvilova H."/>
            <person name="Simek K."/>
            <person name="Ghai R."/>
        </authorList>
    </citation>
    <scope>NUCLEOTIDE SEQUENCE [LARGE SCALE GENOMIC DNA]</scope>
    <source>
        <strain evidence="4">II-D5</strain>
    </source>
</reference>
<dbReference type="Gene3D" id="1.10.1040.10">
    <property type="entry name" value="N-(1-d-carboxylethyl)-l-norvaline Dehydrogenase, domain 2"/>
    <property type="match status" value="1"/>
</dbReference>
<dbReference type="InterPro" id="IPR013131">
    <property type="entry name" value="Mannitol_DH_N"/>
</dbReference>
<dbReference type="SUPFAM" id="SSF51735">
    <property type="entry name" value="NAD(P)-binding Rossmann-fold domains"/>
    <property type="match status" value="1"/>
</dbReference>
<proteinExistence type="predicted"/>
<keyword evidence="5" id="KW-1185">Reference proteome</keyword>